<evidence type="ECO:0000313" key="1">
    <source>
        <dbReference type="EMBL" id="ETO73065.1"/>
    </source>
</evidence>
<accession>A0A081A2F4</accession>
<dbReference type="AlphaFoldDB" id="A0A081A2F4"/>
<proteinExistence type="predicted"/>
<name>A0A081A2F4_PHYNI</name>
<dbReference type="Proteomes" id="UP000028582">
    <property type="component" value="Unassembled WGS sequence"/>
</dbReference>
<dbReference type="EMBL" id="ANJA01001971">
    <property type="protein sequence ID" value="ETO73065.1"/>
    <property type="molecule type" value="Genomic_DNA"/>
</dbReference>
<protein>
    <submittedName>
        <fullName evidence="1">Uncharacterized protein</fullName>
    </submittedName>
</protein>
<evidence type="ECO:0000313" key="2">
    <source>
        <dbReference type="Proteomes" id="UP000028582"/>
    </source>
</evidence>
<sequence>MQQSAKLAEFSFELDVHPNDDAEYLLSGDSTSSAKLPS</sequence>
<reference evidence="1 2" key="1">
    <citation type="submission" date="2013-11" db="EMBL/GenBank/DDBJ databases">
        <title>The Genome Sequence of Phytophthora parasitica P1976.</title>
        <authorList>
            <consortium name="The Broad Institute Genomics Platform"/>
            <person name="Russ C."/>
            <person name="Tyler B."/>
            <person name="Panabieres F."/>
            <person name="Shan W."/>
            <person name="Tripathy S."/>
            <person name="Grunwald N."/>
            <person name="Machado M."/>
            <person name="Johnson C.S."/>
            <person name="Walker B."/>
            <person name="Young S."/>
            <person name="Zeng Q."/>
            <person name="Gargeya S."/>
            <person name="Fitzgerald M."/>
            <person name="Haas B."/>
            <person name="Abouelleil A."/>
            <person name="Allen A.W."/>
            <person name="Alvarado L."/>
            <person name="Arachchi H.M."/>
            <person name="Berlin A.M."/>
            <person name="Chapman S.B."/>
            <person name="Gainer-Dewar J."/>
            <person name="Goldberg J."/>
            <person name="Griggs A."/>
            <person name="Gujja S."/>
            <person name="Hansen M."/>
            <person name="Howarth C."/>
            <person name="Imamovic A."/>
            <person name="Ireland A."/>
            <person name="Larimer J."/>
            <person name="McCowan C."/>
            <person name="Murphy C."/>
            <person name="Pearson M."/>
            <person name="Poon T.W."/>
            <person name="Priest M."/>
            <person name="Roberts A."/>
            <person name="Saif S."/>
            <person name="Shea T."/>
            <person name="Sisk P."/>
            <person name="Sykes S."/>
            <person name="Wortman J."/>
            <person name="Nusbaum C."/>
            <person name="Birren B."/>
        </authorList>
    </citation>
    <scope>NUCLEOTIDE SEQUENCE [LARGE SCALE GENOMIC DNA]</scope>
    <source>
        <strain evidence="1 2">P1976</strain>
    </source>
</reference>
<gene>
    <name evidence="1" type="ORF">F444_10972</name>
</gene>
<comment type="caution">
    <text evidence="1">The sequence shown here is derived from an EMBL/GenBank/DDBJ whole genome shotgun (WGS) entry which is preliminary data.</text>
</comment>
<organism evidence="1 2">
    <name type="scientific">Phytophthora nicotianae P1976</name>
    <dbReference type="NCBI Taxonomy" id="1317066"/>
    <lineage>
        <taxon>Eukaryota</taxon>
        <taxon>Sar</taxon>
        <taxon>Stramenopiles</taxon>
        <taxon>Oomycota</taxon>
        <taxon>Peronosporomycetes</taxon>
        <taxon>Peronosporales</taxon>
        <taxon>Peronosporaceae</taxon>
        <taxon>Phytophthora</taxon>
    </lineage>
</organism>